<keyword evidence="2" id="KW-1185">Reference proteome</keyword>
<dbReference type="WBParaSite" id="scaffold44750_cov463.g24316">
    <property type="protein sequence ID" value="scaffold44750_cov463.g24316"/>
    <property type="gene ID" value="scaffold44750_cov463.g24316"/>
</dbReference>
<name>A0A915MKG7_MELJA</name>
<protein>
    <submittedName>
        <fullName evidence="3">Uncharacterized protein</fullName>
    </submittedName>
</protein>
<feature type="compositionally biased region" description="Basic and acidic residues" evidence="1">
    <location>
        <begin position="10"/>
        <end position="21"/>
    </location>
</feature>
<accession>A0A915MKG7</accession>
<evidence type="ECO:0000313" key="2">
    <source>
        <dbReference type="Proteomes" id="UP000887561"/>
    </source>
</evidence>
<feature type="region of interest" description="Disordered" evidence="1">
    <location>
        <begin position="1"/>
        <end position="38"/>
    </location>
</feature>
<dbReference type="Proteomes" id="UP000887561">
    <property type="component" value="Unplaced"/>
</dbReference>
<proteinExistence type="predicted"/>
<reference evidence="3" key="1">
    <citation type="submission" date="2022-11" db="UniProtKB">
        <authorList>
            <consortium name="WormBaseParasite"/>
        </authorList>
    </citation>
    <scope>IDENTIFICATION</scope>
</reference>
<evidence type="ECO:0000256" key="1">
    <source>
        <dbReference type="SAM" id="MobiDB-lite"/>
    </source>
</evidence>
<organism evidence="2 3">
    <name type="scientific">Meloidogyne javanica</name>
    <name type="common">Root-knot nematode worm</name>
    <dbReference type="NCBI Taxonomy" id="6303"/>
    <lineage>
        <taxon>Eukaryota</taxon>
        <taxon>Metazoa</taxon>
        <taxon>Ecdysozoa</taxon>
        <taxon>Nematoda</taxon>
        <taxon>Chromadorea</taxon>
        <taxon>Rhabditida</taxon>
        <taxon>Tylenchina</taxon>
        <taxon>Tylenchomorpha</taxon>
        <taxon>Tylenchoidea</taxon>
        <taxon>Meloidogynidae</taxon>
        <taxon>Meloidogyninae</taxon>
        <taxon>Meloidogyne</taxon>
        <taxon>Meloidogyne incognita group</taxon>
    </lineage>
</organism>
<evidence type="ECO:0000313" key="3">
    <source>
        <dbReference type="WBParaSite" id="scaffold44750_cov463.g24316"/>
    </source>
</evidence>
<dbReference type="AlphaFoldDB" id="A0A915MKG7"/>
<sequence>KSPQKMIHSQTDKQRLGEQEKAKRKYTKRKGIIEDSYTSTTNNISREVEHKQQLKARPLLAEQIKMRRPIGTFLNSEIAKDDNAAICEAVPAAVCTLKNVET</sequence>